<feature type="non-terminal residue" evidence="17">
    <location>
        <position position="1"/>
    </location>
</feature>
<keyword evidence="6 13" id="KW-0853">WD repeat</keyword>
<evidence type="ECO:0000256" key="3">
    <source>
        <dbReference type="ARBA" id="ARBA00006128"/>
    </source>
</evidence>
<dbReference type="InParanoid" id="D2HXS9"/>
<proteinExistence type="inferred from homology"/>
<evidence type="ECO:0000256" key="10">
    <source>
        <dbReference type="ARBA" id="ARBA00023136"/>
    </source>
</evidence>
<dbReference type="AlphaFoldDB" id="D2HXS9"/>
<dbReference type="Gene3D" id="2.130.10.10">
    <property type="entry name" value="YVTN repeat-like/Quinoprotein amine dehydrogenase"/>
    <property type="match status" value="2"/>
</dbReference>
<dbReference type="InterPro" id="IPR056327">
    <property type="entry name" value="ARMC9_CTLH-like_dom"/>
</dbReference>
<comment type="similarity">
    <text evidence="3">Belongs to the WD repeat WDR91 family.</text>
</comment>
<evidence type="ECO:0000259" key="16">
    <source>
        <dbReference type="Pfam" id="PF23138"/>
    </source>
</evidence>
<accession>D2HXS9</accession>
<dbReference type="Pfam" id="PF23138">
    <property type="entry name" value="CTLH_Armc9"/>
    <property type="match status" value="1"/>
</dbReference>
<keyword evidence="9 14" id="KW-0175">Coiled coil</keyword>
<keyword evidence="8" id="KW-0967">Endosome</keyword>
<organism evidence="17">
    <name type="scientific">Ailuropoda melanoleuca</name>
    <name type="common">Giant panda</name>
    <dbReference type="NCBI Taxonomy" id="9646"/>
    <lineage>
        <taxon>Eukaryota</taxon>
        <taxon>Metazoa</taxon>
        <taxon>Chordata</taxon>
        <taxon>Craniata</taxon>
        <taxon>Vertebrata</taxon>
        <taxon>Euteleostomi</taxon>
        <taxon>Mammalia</taxon>
        <taxon>Eutheria</taxon>
        <taxon>Laurasiatheria</taxon>
        <taxon>Carnivora</taxon>
        <taxon>Caniformia</taxon>
        <taxon>Ursidae</taxon>
        <taxon>Ailuropoda</taxon>
    </lineage>
</organism>
<evidence type="ECO:0000256" key="1">
    <source>
        <dbReference type="ARBA" id="ARBA00004220"/>
    </source>
</evidence>
<dbReference type="InterPro" id="IPR001680">
    <property type="entry name" value="WD40_rpt"/>
</dbReference>
<feature type="region of interest" description="Disordered" evidence="15">
    <location>
        <begin position="267"/>
        <end position="315"/>
    </location>
</feature>
<evidence type="ECO:0000256" key="5">
    <source>
        <dbReference type="ARBA" id="ARBA00022553"/>
    </source>
</evidence>
<keyword evidence="7" id="KW-0677">Repeat</keyword>
<evidence type="ECO:0000256" key="8">
    <source>
        <dbReference type="ARBA" id="ARBA00022753"/>
    </source>
</evidence>
<dbReference type="PANTHER" id="PTHR13083">
    <property type="entry name" value="WD REPEAT-CONTAINING PROTEIN 91"/>
    <property type="match status" value="1"/>
</dbReference>
<reference evidence="17" key="1">
    <citation type="journal article" date="2010" name="Nature">
        <title>The sequence and de novo assembly of the giant panda genome.</title>
        <authorList>
            <person name="Li R."/>
            <person name="Fan W."/>
            <person name="Tian G."/>
            <person name="Zhu H."/>
            <person name="He L."/>
            <person name="Cai J."/>
            <person name="Huang Q."/>
            <person name="Cai Q."/>
            <person name="Li B."/>
            <person name="Bai Y."/>
            <person name="Zhang Z."/>
            <person name="Zhang Y."/>
            <person name="Wang W."/>
            <person name="Li J."/>
            <person name="Wei F."/>
            <person name="Li H."/>
            <person name="Jian M."/>
            <person name="Li J."/>
            <person name="Zhang Z."/>
            <person name="Nielsen R."/>
            <person name="Li D."/>
            <person name="Gu W."/>
            <person name="Yang Z."/>
            <person name="Xuan Z."/>
            <person name="Ryder O.A."/>
            <person name="Leung F.C."/>
            <person name="Zhou Y."/>
            <person name="Cao J."/>
            <person name="Sun X."/>
            <person name="Fu Y."/>
            <person name="Fang X."/>
            <person name="Guo X."/>
            <person name="Wang B."/>
            <person name="Hou R."/>
            <person name="Shen F."/>
            <person name="Mu B."/>
            <person name="Ni P."/>
            <person name="Lin R."/>
            <person name="Qian W."/>
            <person name="Wang G."/>
            <person name="Yu C."/>
            <person name="Nie W."/>
            <person name="Wang J."/>
            <person name="Wu Z."/>
            <person name="Liang H."/>
            <person name="Min J."/>
            <person name="Wu Q."/>
            <person name="Cheng S."/>
            <person name="Ruan J."/>
            <person name="Wang M."/>
            <person name="Shi Z."/>
            <person name="Wen M."/>
            <person name="Liu B."/>
            <person name="Ren X."/>
            <person name="Zheng H."/>
            <person name="Dong D."/>
            <person name="Cook K."/>
            <person name="Shan G."/>
            <person name="Zhang H."/>
            <person name="Kosiol C."/>
            <person name="Xie X."/>
            <person name="Lu Z."/>
            <person name="Zheng H."/>
            <person name="Li Y."/>
            <person name="Steiner C.C."/>
            <person name="Lam T.T."/>
            <person name="Lin S."/>
            <person name="Zhang Q."/>
            <person name="Li G."/>
            <person name="Tian J."/>
            <person name="Gong T."/>
            <person name="Liu H."/>
            <person name="Zhang D."/>
            <person name="Fang L."/>
            <person name="Ye C."/>
            <person name="Zhang J."/>
            <person name="Hu W."/>
            <person name="Xu A."/>
            <person name="Ren Y."/>
            <person name="Zhang G."/>
            <person name="Bruford M.W."/>
            <person name="Li Q."/>
            <person name="Ma L."/>
            <person name="Guo Y."/>
            <person name="An N."/>
            <person name="Hu Y."/>
            <person name="Zheng Y."/>
            <person name="Shi Y."/>
            <person name="Li Z."/>
            <person name="Liu Q."/>
            <person name="Chen Y."/>
            <person name="Zhao J."/>
            <person name="Qu N."/>
            <person name="Zhao S."/>
            <person name="Tian F."/>
            <person name="Wang X."/>
            <person name="Wang H."/>
            <person name="Xu L."/>
            <person name="Liu X."/>
            <person name="Vinar T."/>
            <person name="Wang Y."/>
            <person name="Lam T.W."/>
            <person name="Yiu S.M."/>
            <person name="Liu S."/>
            <person name="Zhang H."/>
            <person name="Li D."/>
            <person name="Huang Y."/>
            <person name="Wang X."/>
            <person name="Yang G."/>
            <person name="Jiang Z."/>
            <person name="Wang J."/>
            <person name="Qin N."/>
            <person name="Li L."/>
            <person name="Li J."/>
            <person name="Bolund L."/>
            <person name="Kristiansen K."/>
            <person name="Wong G.K."/>
            <person name="Olson M."/>
            <person name="Zhang X."/>
            <person name="Li S."/>
            <person name="Yang H."/>
            <person name="Wang J."/>
            <person name="Wang J."/>
        </authorList>
    </citation>
    <scope>NUCLEOTIDE SEQUENCE [LARGE SCALE GENOMIC DNA]</scope>
</reference>
<dbReference type="InterPro" id="IPR015943">
    <property type="entry name" value="WD40/YVTN_repeat-like_dom_sf"/>
</dbReference>
<dbReference type="GO" id="GO:0141039">
    <property type="term" value="F:phosphatidylinositol 3-kinase inhibitor activity"/>
    <property type="evidence" value="ECO:0007669"/>
    <property type="project" value="InterPro"/>
</dbReference>
<feature type="non-terminal residue" evidence="17">
    <location>
        <position position="748"/>
    </location>
</feature>
<dbReference type="FunFam" id="2.130.10.10:FF:000276">
    <property type="entry name" value="WD repeat-containing protein 91"/>
    <property type="match status" value="1"/>
</dbReference>
<evidence type="ECO:0000256" key="2">
    <source>
        <dbReference type="ARBA" id="ARBA00004414"/>
    </source>
</evidence>
<evidence type="ECO:0000256" key="13">
    <source>
        <dbReference type="PROSITE-ProRule" id="PRU00221"/>
    </source>
</evidence>
<evidence type="ECO:0000256" key="6">
    <source>
        <dbReference type="ARBA" id="ARBA00022574"/>
    </source>
</evidence>
<evidence type="ECO:0000256" key="12">
    <source>
        <dbReference type="ARBA" id="ARBA00046602"/>
    </source>
</evidence>
<evidence type="ECO:0000256" key="15">
    <source>
        <dbReference type="SAM" id="MobiDB-lite"/>
    </source>
</evidence>
<dbReference type="GO" id="GO:0051898">
    <property type="term" value="P:negative regulation of phosphatidylinositol 3-kinase/protein kinase B signal transduction"/>
    <property type="evidence" value="ECO:0007669"/>
    <property type="project" value="InterPro"/>
</dbReference>
<dbReference type="SUPFAM" id="SSF50978">
    <property type="entry name" value="WD40 repeat-like"/>
    <property type="match status" value="1"/>
</dbReference>
<dbReference type="GO" id="GO:0031902">
    <property type="term" value="C:late endosome membrane"/>
    <property type="evidence" value="ECO:0007669"/>
    <property type="project" value="UniProtKB-SubCell"/>
</dbReference>
<gene>
    <name evidence="17" type="ORF">PANDA_017465</name>
</gene>
<feature type="repeat" description="WD" evidence="13">
    <location>
        <begin position="560"/>
        <end position="601"/>
    </location>
</feature>
<dbReference type="PROSITE" id="PS50082">
    <property type="entry name" value="WD_REPEATS_2"/>
    <property type="match status" value="1"/>
</dbReference>
<evidence type="ECO:0000256" key="14">
    <source>
        <dbReference type="SAM" id="Coils"/>
    </source>
</evidence>
<keyword evidence="5" id="KW-0597">Phosphoprotein</keyword>
<evidence type="ECO:0000256" key="4">
    <source>
        <dbReference type="ARBA" id="ARBA00021116"/>
    </source>
</evidence>
<protein>
    <recommendedName>
        <fullName evidence="4">WD repeat-containing protein 91</fullName>
    </recommendedName>
</protein>
<dbReference type="PANTHER" id="PTHR13083:SF3">
    <property type="entry name" value="WD REPEAT-CONTAINING PROTEIN 91"/>
    <property type="match status" value="1"/>
</dbReference>
<dbReference type="InterPro" id="IPR036322">
    <property type="entry name" value="WD40_repeat_dom_sf"/>
</dbReference>
<comment type="subcellular location">
    <subcellularLocation>
        <location evidence="1">Early endosome membrane</location>
        <topology evidence="1">Peripheral membrane protein</topology>
    </subcellularLocation>
    <subcellularLocation>
        <location evidence="2">Late endosome membrane</location>
    </subcellularLocation>
</comment>
<sequence length="748" mass="83316">DEMVREYLLFRGFTHTLRQLDAEIKADKEKGFRVDKIVDQLQQLMQVYDLAALRDYWSYLERRLFSRLEDIYRPTINKLKTSLFRFYLVYTIQTNRNDKAQEFFAKQATELQNQAEWKDWFVLPFLPSPDTNPTFATYFSRQWADTFIVSLHNFLSVLFQCMHILSAAWGCGLIPVILNFDAECQRTNQVQEENEVLRQKLFALQAEIHRLKKEELQPEEEEALVQHKLPPYVSNMDRLGDSELAMVCSQRNTSLSQSPRVGFLSSLLPQSKKSPSRLSPAQAPSQAQSLAKKEPFSGQTAKGKDAACGPKDGKSLFSGLAAGESTWSQHRQRRLQDHGKERKELLSTMLQVWLEKKTEAGGPEAEPCSELHVEALETLTRASAAGAEGGGVRPEQPFIVLGQEEYGEHHSSIMHCRVDCSGRRVASLDVDGVIKVWSFNPIMQTKASSISKSPLLSLEWATKRDRLLLLGSGVGTVRLYDTEAKKNLCEININDDMPRILSLACSPNGASFVCSAAAPSLASQVDVSAPDIGSKGTNQVPGKLLLWDTKTMKQQLQFSLDPEPIAVNCTAFNHNGNLLVTGAADGVIRLFDMQQHECAMSWKAHCGEVYSVEFSYDENTVYSIGEDGKFIQWNIHRSGLKVSEYGLPADATGPFVLSGYSGYKQVQVPRGRLFAFDSEGNYMLTCSATGGVIYKLGGDEKVLESCLSLGGHRAPVVTVDWSTAMDCGTCLTASMDGKIKLTTLLAHK</sequence>
<feature type="compositionally biased region" description="Low complexity" evidence="15">
    <location>
        <begin position="267"/>
        <end position="290"/>
    </location>
</feature>
<dbReference type="GO" id="GO:0045022">
    <property type="term" value="P:early endosome to late endosome transport"/>
    <property type="evidence" value="ECO:0007669"/>
    <property type="project" value="InterPro"/>
</dbReference>
<evidence type="ECO:0000256" key="9">
    <source>
        <dbReference type="ARBA" id="ARBA00023054"/>
    </source>
</evidence>
<feature type="domain" description="ARMC9 CTLH-like" evidence="16">
    <location>
        <begin position="39"/>
        <end position="161"/>
    </location>
</feature>
<evidence type="ECO:0000256" key="11">
    <source>
        <dbReference type="ARBA" id="ARBA00045269"/>
    </source>
</evidence>
<comment type="function">
    <text evidence="11">Functions as a negative regulator of the PI3 kinase/PI3K activity associated with endosomal membranes via BECN1, a core subunit of the PI3K complex. By modifying the phosphatidylinositol 3-phosphate/PtdInsP3 content of endosomal membranes may regulate endosome fusion, recycling, sorting and early to late endosome transport. It is for instance, required for the delivery of cargos like BST2/tetherin from early to late endosome and thereby participates indirectly to their degradation by the lysosome. May play a role in meiosis.</text>
</comment>
<evidence type="ECO:0000313" key="17">
    <source>
        <dbReference type="EMBL" id="EFB19413.1"/>
    </source>
</evidence>
<dbReference type="EMBL" id="GL193643">
    <property type="protein sequence ID" value="EFB19413.1"/>
    <property type="molecule type" value="Genomic_DNA"/>
</dbReference>
<dbReference type="SMART" id="SM00320">
    <property type="entry name" value="WD40"/>
    <property type="match status" value="5"/>
</dbReference>
<dbReference type="Pfam" id="PF00400">
    <property type="entry name" value="WD40"/>
    <property type="match status" value="3"/>
</dbReference>
<comment type="subunit">
    <text evidence="12">Interacts with WDR81; involved in early to late endosome cargo transport. Interacts with BECN1; negatively regulates the PI3 kinase/PI3K activity associated with endosomal membranes.</text>
</comment>
<dbReference type="FunFam" id="2.130.10.10:FF:000312">
    <property type="entry name" value="WD repeat domain 91"/>
    <property type="match status" value="1"/>
</dbReference>
<name>D2HXS9_AILME</name>
<keyword evidence="10" id="KW-0472">Membrane</keyword>
<dbReference type="InterPro" id="IPR039724">
    <property type="entry name" value="WDR91"/>
</dbReference>
<evidence type="ECO:0000256" key="7">
    <source>
        <dbReference type="ARBA" id="ARBA00022737"/>
    </source>
</evidence>
<feature type="coiled-coil region" evidence="14">
    <location>
        <begin position="187"/>
        <end position="214"/>
    </location>
</feature>
<dbReference type="GO" id="GO:0031901">
    <property type="term" value="C:early endosome membrane"/>
    <property type="evidence" value="ECO:0007669"/>
    <property type="project" value="UniProtKB-SubCell"/>
</dbReference>